<feature type="transmembrane region" description="Helical" evidence="7">
    <location>
        <begin position="20"/>
        <end position="46"/>
    </location>
</feature>
<evidence type="ECO:0000313" key="10">
    <source>
        <dbReference type="EMBL" id="UZP74802.1"/>
    </source>
</evidence>
<sequence length="409" mass="42548">MPFELDIAQRLSFGAGQRSFTRWVAILSATGMAIGVASLIVVLSVMNGLAGELTGRLLNATPHISVTPAGTLSEAEIRATDIERRWAAVSASPFLSRQVMLRSSFTSAGAELTGYASGPSGLSGVTVVGGDLLSVSGAGYNVVLGQSLAEQLGVGIGDQVDVVLPNLSVTPLGLLPRYRRLTVSAIVTVGASPDGILAWTSYETLQKLARADAPDGVQIRLDNPDRAGAIAAQLKLEASEPSTVTTWADTNQSLFAAIRMEKVLVSILLSALIGVAAFSVVSSLTMSVSEKRSDIAALRVLGLTPLGVMRVFLFHGLLLAVLGVVVGASSGLLIATNLELVMTFIETLSGWTLFDPSVYYIGGLPTEILYSDVVTIISGALVLSVIAAIYPAIRASRVSPVNALEGISL</sequence>
<keyword evidence="6 7" id="KW-0472">Membrane</keyword>
<name>A0ABY6Q6A3_9GAMM</name>
<evidence type="ECO:0000256" key="3">
    <source>
        <dbReference type="ARBA" id="ARBA00022475"/>
    </source>
</evidence>
<keyword evidence="11" id="KW-1185">Reference proteome</keyword>
<protein>
    <submittedName>
        <fullName evidence="10">FtsX-like permease family protein</fullName>
    </submittedName>
</protein>
<comment type="subcellular location">
    <subcellularLocation>
        <location evidence="1">Cell membrane</location>
        <topology evidence="1">Multi-pass membrane protein</topology>
    </subcellularLocation>
</comment>
<dbReference type="InterPro" id="IPR051447">
    <property type="entry name" value="Lipoprotein-release_system"/>
</dbReference>
<comment type="similarity">
    <text evidence="2">Belongs to the ABC-4 integral membrane protein family. LolC/E subfamily.</text>
</comment>
<dbReference type="InterPro" id="IPR003838">
    <property type="entry name" value="ABC3_permease_C"/>
</dbReference>
<feature type="transmembrane region" description="Helical" evidence="7">
    <location>
        <begin position="308"/>
        <end position="328"/>
    </location>
</feature>
<dbReference type="Pfam" id="PF12704">
    <property type="entry name" value="MacB_PCD"/>
    <property type="match status" value="1"/>
</dbReference>
<evidence type="ECO:0000256" key="7">
    <source>
        <dbReference type="SAM" id="Phobius"/>
    </source>
</evidence>
<evidence type="ECO:0000259" key="9">
    <source>
        <dbReference type="Pfam" id="PF12704"/>
    </source>
</evidence>
<evidence type="ECO:0000256" key="6">
    <source>
        <dbReference type="ARBA" id="ARBA00023136"/>
    </source>
</evidence>
<keyword evidence="4 7" id="KW-0812">Transmembrane</keyword>
<evidence type="ECO:0000256" key="2">
    <source>
        <dbReference type="ARBA" id="ARBA00005236"/>
    </source>
</evidence>
<evidence type="ECO:0000313" key="11">
    <source>
        <dbReference type="Proteomes" id="UP001317963"/>
    </source>
</evidence>
<reference evidence="10 11" key="1">
    <citation type="submission" date="2019-02" db="EMBL/GenBank/DDBJ databases">
        <title>Halieaceae_genomes.</title>
        <authorList>
            <person name="Li S.-H."/>
        </authorList>
    </citation>
    <scope>NUCLEOTIDE SEQUENCE [LARGE SCALE GENOMIC DNA]</scope>
    <source>
        <strain evidence="10 11">JH123</strain>
    </source>
</reference>
<dbReference type="InterPro" id="IPR025857">
    <property type="entry name" value="MacB_PCD"/>
</dbReference>
<dbReference type="EMBL" id="CP036501">
    <property type="protein sequence ID" value="UZP74802.1"/>
    <property type="molecule type" value="Genomic_DNA"/>
</dbReference>
<evidence type="ECO:0000259" key="8">
    <source>
        <dbReference type="Pfam" id="PF02687"/>
    </source>
</evidence>
<proteinExistence type="inferred from homology"/>
<dbReference type="PANTHER" id="PTHR30489">
    <property type="entry name" value="LIPOPROTEIN-RELEASING SYSTEM TRANSMEMBRANE PROTEIN LOLE"/>
    <property type="match status" value="1"/>
</dbReference>
<gene>
    <name evidence="10" type="ORF">E0F26_08655</name>
</gene>
<evidence type="ECO:0000256" key="1">
    <source>
        <dbReference type="ARBA" id="ARBA00004651"/>
    </source>
</evidence>
<keyword evidence="3" id="KW-1003">Cell membrane</keyword>
<dbReference type="Proteomes" id="UP001317963">
    <property type="component" value="Chromosome"/>
</dbReference>
<evidence type="ECO:0000256" key="4">
    <source>
        <dbReference type="ARBA" id="ARBA00022692"/>
    </source>
</evidence>
<evidence type="ECO:0000256" key="5">
    <source>
        <dbReference type="ARBA" id="ARBA00022989"/>
    </source>
</evidence>
<accession>A0ABY6Q6A3</accession>
<dbReference type="Pfam" id="PF02687">
    <property type="entry name" value="FtsX"/>
    <property type="match status" value="1"/>
</dbReference>
<feature type="domain" description="ABC3 transporter permease C-terminal" evidence="8">
    <location>
        <begin position="267"/>
        <end position="400"/>
    </location>
</feature>
<feature type="domain" description="MacB-like periplasmic core" evidence="9">
    <location>
        <begin position="26"/>
        <end position="235"/>
    </location>
</feature>
<dbReference type="PANTHER" id="PTHR30489:SF0">
    <property type="entry name" value="LIPOPROTEIN-RELEASING SYSTEM TRANSMEMBRANE PROTEIN LOLE"/>
    <property type="match status" value="1"/>
</dbReference>
<keyword evidence="5 7" id="KW-1133">Transmembrane helix</keyword>
<feature type="transmembrane region" description="Helical" evidence="7">
    <location>
        <begin position="263"/>
        <end position="288"/>
    </location>
</feature>
<organism evidence="10 11">
    <name type="scientific">Candidatus Paraluminiphilus aquimaris</name>
    <dbReference type="NCBI Taxonomy" id="2518994"/>
    <lineage>
        <taxon>Bacteria</taxon>
        <taxon>Pseudomonadati</taxon>
        <taxon>Pseudomonadota</taxon>
        <taxon>Gammaproteobacteria</taxon>
        <taxon>Cellvibrionales</taxon>
        <taxon>Halieaceae</taxon>
        <taxon>Candidatus Paraluminiphilus</taxon>
    </lineage>
</organism>
<dbReference type="RefSeq" id="WP_279241262.1">
    <property type="nucleotide sequence ID" value="NZ_CP036501.1"/>
</dbReference>
<feature type="transmembrane region" description="Helical" evidence="7">
    <location>
        <begin position="368"/>
        <end position="390"/>
    </location>
</feature>